<evidence type="ECO:0000256" key="6">
    <source>
        <dbReference type="ARBA" id="ARBA00023212"/>
    </source>
</evidence>
<keyword evidence="3 7" id="KW-0067">ATP-binding</keyword>
<dbReference type="Gene3D" id="3.40.850.10">
    <property type="entry name" value="Kinesin motor domain"/>
    <property type="match status" value="1"/>
</dbReference>
<dbReference type="WBParaSite" id="HCON_00098220-00001">
    <property type="protein sequence ID" value="HCON_00098220-00001"/>
    <property type="gene ID" value="HCON_00098220"/>
</dbReference>
<organism evidence="11 12">
    <name type="scientific">Haemonchus contortus</name>
    <name type="common">Barber pole worm</name>
    <dbReference type="NCBI Taxonomy" id="6289"/>
    <lineage>
        <taxon>Eukaryota</taxon>
        <taxon>Metazoa</taxon>
        <taxon>Ecdysozoa</taxon>
        <taxon>Nematoda</taxon>
        <taxon>Chromadorea</taxon>
        <taxon>Rhabditida</taxon>
        <taxon>Rhabditina</taxon>
        <taxon>Rhabditomorpha</taxon>
        <taxon>Strongyloidea</taxon>
        <taxon>Trichostrongylidae</taxon>
        <taxon>Haemonchus</taxon>
    </lineage>
</organism>
<dbReference type="InterPro" id="IPR036961">
    <property type="entry name" value="Kinesin_motor_dom_sf"/>
</dbReference>
<proteinExistence type="inferred from homology"/>
<comment type="similarity">
    <text evidence="7">Belongs to the TRAFAC class myosin-kinesin ATPase superfamily. Kinesin family.</text>
</comment>
<evidence type="ECO:0000256" key="8">
    <source>
        <dbReference type="SAM" id="Coils"/>
    </source>
</evidence>
<feature type="coiled-coil region" evidence="8">
    <location>
        <begin position="946"/>
        <end position="1027"/>
    </location>
</feature>
<evidence type="ECO:0000256" key="4">
    <source>
        <dbReference type="ARBA" id="ARBA00023054"/>
    </source>
</evidence>
<feature type="region of interest" description="Disordered" evidence="9">
    <location>
        <begin position="1142"/>
        <end position="1176"/>
    </location>
</feature>
<keyword evidence="6" id="KW-0206">Cytoskeleton</keyword>
<feature type="domain" description="Kinesin motor" evidence="10">
    <location>
        <begin position="5"/>
        <end position="315"/>
    </location>
</feature>
<keyword evidence="11" id="KW-1185">Reference proteome</keyword>
<dbReference type="AlphaFoldDB" id="A0A7I4YHK0"/>
<feature type="coiled-coil region" evidence="8">
    <location>
        <begin position="498"/>
        <end position="563"/>
    </location>
</feature>
<keyword evidence="2 7" id="KW-0547">Nucleotide-binding</keyword>
<feature type="coiled-coil region" evidence="8">
    <location>
        <begin position="602"/>
        <end position="643"/>
    </location>
</feature>
<dbReference type="InterPro" id="IPR027417">
    <property type="entry name" value="P-loop_NTPase"/>
</dbReference>
<dbReference type="PROSITE" id="PS50067">
    <property type="entry name" value="KINESIN_MOTOR_2"/>
    <property type="match status" value="1"/>
</dbReference>
<dbReference type="GO" id="GO:0008017">
    <property type="term" value="F:microtubule binding"/>
    <property type="evidence" value="ECO:0007669"/>
    <property type="project" value="InterPro"/>
</dbReference>
<dbReference type="PANTHER" id="PTHR47968:SF75">
    <property type="entry name" value="CENTROMERE-ASSOCIATED PROTEIN E"/>
    <property type="match status" value="1"/>
</dbReference>
<dbReference type="GO" id="GO:0005524">
    <property type="term" value="F:ATP binding"/>
    <property type="evidence" value="ECO:0007669"/>
    <property type="project" value="UniProtKB-UniRule"/>
</dbReference>
<comment type="subcellular location">
    <subcellularLocation>
        <location evidence="1">Cytoplasm</location>
        <location evidence="1">Cytoskeleton</location>
    </subcellularLocation>
</comment>
<feature type="coiled-coil region" evidence="8">
    <location>
        <begin position="155"/>
        <end position="189"/>
    </location>
</feature>
<feature type="coiled-coil region" evidence="8">
    <location>
        <begin position="670"/>
        <end position="871"/>
    </location>
</feature>
<dbReference type="InterPro" id="IPR027640">
    <property type="entry name" value="Kinesin-like_fam"/>
</dbReference>
<dbReference type="OrthoDB" id="21525at2759"/>
<dbReference type="InterPro" id="IPR001752">
    <property type="entry name" value="Kinesin_motor_dom"/>
</dbReference>
<dbReference type="SMART" id="SM00129">
    <property type="entry name" value="KISc"/>
    <property type="match status" value="1"/>
</dbReference>
<evidence type="ECO:0000313" key="12">
    <source>
        <dbReference type="WBParaSite" id="HCON_00098220-00001"/>
    </source>
</evidence>
<evidence type="ECO:0000256" key="3">
    <source>
        <dbReference type="ARBA" id="ARBA00022840"/>
    </source>
</evidence>
<evidence type="ECO:0000256" key="2">
    <source>
        <dbReference type="ARBA" id="ARBA00022741"/>
    </source>
</evidence>
<dbReference type="GO" id="GO:0000278">
    <property type="term" value="P:mitotic cell cycle"/>
    <property type="evidence" value="ECO:0007669"/>
    <property type="project" value="TreeGrafter"/>
</dbReference>
<reference evidence="12" key="1">
    <citation type="submission" date="2020-12" db="UniProtKB">
        <authorList>
            <consortium name="WormBaseParasite"/>
        </authorList>
    </citation>
    <scope>IDENTIFICATION</scope>
    <source>
        <strain evidence="12">MHco3</strain>
    </source>
</reference>
<keyword evidence="6" id="KW-0963">Cytoplasm</keyword>
<evidence type="ECO:0000256" key="5">
    <source>
        <dbReference type="ARBA" id="ARBA00023175"/>
    </source>
</evidence>
<feature type="coiled-coil region" evidence="8">
    <location>
        <begin position="330"/>
        <end position="364"/>
    </location>
</feature>
<keyword evidence="5 7" id="KW-0505">Motor protein</keyword>
<accession>A0A7I4YHK0</accession>
<dbReference type="GO" id="GO:0003777">
    <property type="term" value="F:microtubule motor activity"/>
    <property type="evidence" value="ECO:0007669"/>
    <property type="project" value="InterPro"/>
</dbReference>
<evidence type="ECO:0000256" key="7">
    <source>
        <dbReference type="PROSITE-ProRule" id="PRU00283"/>
    </source>
</evidence>
<dbReference type="GO" id="GO:0007018">
    <property type="term" value="P:microtubule-based movement"/>
    <property type="evidence" value="ECO:0007669"/>
    <property type="project" value="InterPro"/>
</dbReference>
<dbReference type="OMA" id="VGKHRHV"/>
<dbReference type="PRINTS" id="PR00380">
    <property type="entry name" value="KINESINHEAVY"/>
</dbReference>
<evidence type="ECO:0000259" key="10">
    <source>
        <dbReference type="PROSITE" id="PS50067"/>
    </source>
</evidence>
<keyword evidence="4 8" id="KW-0175">Coiled coil</keyword>
<dbReference type="PANTHER" id="PTHR47968">
    <property type="entry name" value="CENTROMERE PROTEIN E"/>
    <property type="match status" value="1"/>
</dbReference>
<feature type="binding site" evidence="7">
    <location>
        <begin position="79"/>
        <end position="86"/>
    </location>
    <ligand>
        <name>ATP</name>
        <dbReference type="ChEBI" id="CHEBI:30616"/>
    </ligand>
</feature>
<sequence length="1176" mass="133323">MAEDKISVVARIRPVFEDRSPDWTKNGERNIVKRDGTEIYTFDEVFDQLCMNTDIYDQVMKGMVDSALAGFNTAVCAYGQSGAGKTHTLTGSNSEDGVVQCTFQALFDTIAKSEDRSYMLRISYIEIYNEKVRDLLSEHAVDLPIYENKDGVAQIEGLKEVVVTEMSEVEELLEQAQEHRQLGETLLNERSSRSHTIIRLTIESHEVKLGGNATRCSIMNLVDLAGSENAAAAGTQGLRQKEGANINKSLLALSKVVSSLADNQKFIPYRDSKLTRILKPSLGGNSKTVIICCVNPLSVAETSSTLKFAKQAKKIVTRPVVNEVNDDGLLAKYLREIEVLKQELEKTKTKKESDEEEMVREQRTKLAELMKGILNGRGTTETTAYLSRKARRQTWAPGNDLPFLNRRGSLSPPCKKERALGSIEECGGQASDEKIQSTGMDTGEKASSVFLIPNFIPSGRRSITKTDIEVQTLEPYPEDRSDEVATLKKGNAYLVEQLSTKTKHCKELEEQREEFANEFKSLKAALGRMQDVETGALILEKQLEDMKRENAKFSEEVVALRKENASLKTCMMENESNPADRTQLIHRIDELHEELCETRKSASQAKSDLSSTRDELEQVRINYECLRKKLSEVESSSEDARHQYASASQGWKEEKHVLLEKIEEISASTMKDADSLALEREREIESLKEALATARKEIEAAVNAQENIKRQFEEQYLAAMAASEEELQQLRKDNADLRARINALLRSSDFGGSEEEVTSLKEEIAELKDIIERKNKALEVAKTHKDELEMSHKTIDRLSREKKELSSRLKMKTENTELLSSRINALRDEINEKQVEVAKAQKEKKLAEAAQEKFQEDNVKLLSNINTLQDEYTKYRASVSSEVNEKNARIVMLQEQVRSSQHKIIALDTDLGIAQKDIERYKNAISNMTKAQEAAHTREHEEGHLRNKLNVALEDLESMKRAKEEAEEKLNNKEKMLGKAMDTITKLELASQSSEWLREKACMTRQIEDLQGELRETKEALEEQQASTMGKREERKRSAAEVAREQLERVNASRASISSSLPEIAKLKQDLEDVNRELSEIKEKNRRYRMQKINGIQYVDELKGKIAKMETDLKKTKGELTEKNEELQKALRCKAQLEAMINEKENQSAKGYPKPTAMRSKERNTLLNEEPECKQQ</sequence>
<dbReference type="GO" id="GO:0005874">
    <property type="term" value="C:microtubule"/>
    <property type="evidence" value="ECO:0007669"/>
    <property type="project" value="TreeGrafter"/>
</dbReference>
<name>A0A7I4YHK0_HAECO</name>
<evidence type="ECO:0000256" key="9">
    <source>
        <dbReference type="SAM" id="MobiDB-lite"/>
    </source>
</evidence>
<evidence type="ECO:0000313" key="11">
    <source>
        <dbReference type="Proteomes" id="UP000025227"/>
    </source>
</evidence>
<protein>
    <submittedName>
        <fullName evidence="12">Kinesin motor domain-containing protein</fullName>
    </submittedName>
</protein>
<dbReference type="Proteomes" id="UP000025227">
    <property type="component" value="Unplaced"/>
</dbReference>
<dbReference type="SUPFAM" id="SSF52540">
    <property type="entry name" value="P-loop containing nucleoside triphosphate hydrolases"/>
    <property type="match status" value="1"/>
</dbReference>
<dbReference type="Pfam" id="PF00225">
    <property type="entry name" value="Kinesin"/>
    <property type="match status" value="1"/>
</dbReference>
<evidence type="ECO:0000256" key="1">
    <source>
        <dbReference type="ARBA" id="ARBA00004245"/>
    </source>
</evidence>